<feature type="transmembrane region" description="Helical" evidence="10">
    <location>
        <begin position="311"/>
        <end position="337"/>
    </location>
</feature>
<dbReference type="Pfam" id="PF22776">
    <property type="entry name" value="K_trans_C"/>
    <property type="match status" value="1"/>
</dbReference>
<keyword evidence="6 10" id="KW-1133">Transmembrane helix</keyword>
<feature type="domain" description="K+ potassium transporter C-terminal" evidence="12">
    <location>
        <begin position="510"/>
        <end position="731"/>
    </location>
</feature>
<feature type="transmembrane region" description="Helical" evidence="10">
    <location>
        <begin position="162"/>
        <end position="181"/>
    </location>
</feature>
<evidence type="ECO:0000256" key="1">
    <source>
        <dbReference type="ARBA" id="ARBA00004141"/>
    </source>
</evidence>
<reference evidence="13 14" key="1">
    <citation type="journal article" date="2016" name="Nat. Commun.">
        <title>Ectomycorrhizal ecology is imprinted in the genome of the dominant symbiotic fungus Cenococcum geophilum.</title>
        <authorList>
            <consortium name="DOE Joint Genome Institute"/>
            <person name="Peter M."/>
            <person name="Kohler A."/>
            <person name="Ohm R.A."/>
            <person name="Kuo A."/>
            <person name="Krutzmann J."/>
            <person name="Morin E."/>
            <person name="Arend M."/>
            <person name="Barry K.W."/>
            <person name="Binder M."/>
            <person name="Choi C."/>
            <person name="Clum A."/>
            <person name="Copeland A."/>
            <person name="Grisel N."/>
            <person name="Haridas S."/>
            <person name="Kipfer T."/>
            <person name="LaButti K."/>
            <person name="Lindquist E."/>
            <person name="Lipzen A."/>
            <person name="Maire R."/>
            <person name="Meier B."/>
            <person name="Mihaltcheva S."/>
            <person name="Molinier V."/>
            <person name="Murat C."/>
            <person name="Poggeler S."/>
            <person name="Quandt C.A."/>
            <person name="Sperisen C."/>
            <person name="Tritt A."/>
            <person name="Tisserant E."/>
            <person name="Crous P.W."/>
            <person name="Henrissat B."/>
            <person name="Nehls U."/>
            <person name="Egli S."/>
            <person name="Spatafora J.W."/>
            <person name="Grigoriev I.V."/>
            <person name="Martin F.M."/>
        </authorList>
    </citation>
    <scope>NUCLEOTIDE SEQUENCE [LARGE SCALE GENOMIC DNA]</scope>
    <source>
        <strain evidence="13 14">CBS 207.34</strain>
    </source>
</reference>
<dbReference type="Proteomes" id="UP000250140">
    <property type="component" value="Unassembled WGS sequence"/>
</dbReference>
<evidence type="ECO:0000259" key="11">
    <source>
        <dbReference type="Pfam" id="PF02705"/>
    </source>
</evidence>
<evidence type="ECO:0000256" key="8">
    <source>
        <dbReference type="ARBA" id="ARBA00023136"/>
    </source>
</evidence>
<dbReference type="InterPro" id="IPR003855">
    <property type="entry name" value="K+_transporter"/>
</dbReference>
<feature type="transmembrane region" description="Helical" evidence="10">
    <location>
        <begin position="119"/>
        <end position="142"/>
    </location>
</feature>
<keyword evidence="4 10" id="KW-0812">Transmembrane</keyword>
<dbReference type="AlphaFoldDB" id="A0A8E2EWI0"/>
<dbReference type="EMBL" id="KV750161">
    <property type="protein sequence ID" value="OCL05978.1"/>
    <property type="molecule type" value="Genomic_DNA"/>
</dbReference>
<sequence length="731" mass="80990">MWLAYQSTGVIYGDIGTSPLYVYSSTFTSNPSYDDLLGALSLIIWSITLIVTVKYVFIVLCADDEGEGGTFAMYSLMARYSNISSHDPKTKNMVKLERYISTDMNSSNKNVRSFLERSIVCRALLKALAVLGVSLILADGILTPAQSVLGAIQGLTVVKPDISTGTIVGISCAILILLFLVQPLGIAKIGSTFAPIVIIWLIFNFTFGIYNLVKFDYTVLKAFSPYFAGHFLVRNKTTGWIQLGGILLAFTGVEALFADLGAFSKRAIQISWLCLVYPCLLLGYIGQAAYISHDPSAYSNPFFNTVPPGMFYPSLVISILAAIVASQAIITSTFQLLSQVMKMSYFPQINMVYTSEIFHGQVYIPMANWLLMIGTVVVTAVYNNTTRLGHAYGVCVILVTFITTNMIALVALVVWRLNWLLVFSVWLVFATLDGLFLTSALTKLPDGAWFTLLLAVILASIFTLWRYGKEKQWQAEGRGRARLHNVVAKGSNGKLRLTGDFGGGEITTIKGLGIFFDKAGDMVPTVYEEFLRKFEAQQEVHVFLHLRALSKPHVSDEDRYTVSRTSIPNCYRLTIRHGYNDRVISADLGKVVYHELRRAIVKMSELPAFSAAPSSGKASHPESVAESTAVADSVNPTLRVTASPETSAIDEVQMNDTAIDRRIATLDSAYQKQVVYIVGKEELRLLVEKNNIFKRMILGTYIWLRQNTRTKISQMEIPVEKLVEVGFVKEI</sequence>
<evidence type="ECO:0000256" key="9">
    <source>
        <dbReference type="SAM" id="MobiDB-lite"/>
    </source>
</evidence>
<evidence type="ECO:0000256" key="6">
    <source>
        <dbReference type="ARBA" id="ARBA00022989"/>
    </source>
</evidence>
<feature type="transmembrane region" description="Helical" evidence="10">
    <location>
        <begin position="419"/>
        <end position="441"/>
    </location>
</feature>
<evidence type="ECO:0000256" key="7">
    <source>
        <dbReference type="ARBA" id="ARBA00023065"/>
    </source>
</evidence>
<feature type="transmembrane region" description="Helical" evidence="10">
    <location>
        <begin position="193"/>
        <end position="213"/>
    </location>
</feature>
<dbReference type="InterPro" id="IPR053952">
    <property type="entry name" value="K_trans_C"/>
</dbReference>
<dbReference type="PANTHER" id="PTHR30540:SF83">
    <property type="entry name" value="K+ POTASSIUM TRANSPORTER"/>
    <property type="match status" value="1"/>
</dbReference>
<feature type="transmembrane region" description="Helical" evidence="10">
    <location>
        <begin position="240"/>
        <end position="258"/>
    </location>
</feature>
<keyword evidence="2" id="KW-0813">Transport</keyword>
<feature type="domain" description="K+ potassium transporter integral membrane" evidence="11">
    <location>
        <begin position="3"/>
        <end position="487"/>
    </location>
</feature>
<keyword evidence="14" id="KW-1185">Reference proteome</keyword>
<dbReference type="NCBIfam" id="TIGR00794">
    <property type="entry name" value="kup"/>
    <property type="match status" value="1"/>
</dbReference>
<feature type="region of interest" description="Disordered" evidence="9">
    <location>
        <begin position="611"/>
        <end position="630"/>
    </location>
</feature>
<evidence type="ECO:0000256" key="2">
    <source>
        <dbReference type="ARBA" id="ARBA00022448"/>
    </source>
</evidence>
<evidence type="ECO:0000256" key="3">
    <source>
        <dbReference type="ARBA" id="ARBA00022538"/>
    </source>
</evidence>
<comment type="subcellular location">
    <subcellularLocation>
        <location evidence="1">Membrane</location>
        <topology evidence="1">Multi-pass membrane protein</topology>
    </subcellularLocation>
</comment>
<gene>
    <name evidence="13" type="ORF">AOQ84DRAFT_86749</name>
</gene>
<feature type="transmembrane region" description="Helical" evidence="10">
    <location>
        <begin position="270"/>
        <end position="291"/>
    </location>
</feature>
<dbReference type="GO" id="GO:0015079">
    <property type="term" value="F:potassium ion transmembrane transporter activity"/>
    <property type="evidence" value="ECO:0007669"/>
    <property type="project" value="InterPro"/>
</dbReference>
<dbReference type="PANTHER" id="PTHR30540">
    <property type="entry name" value="OSMOTIC STRESS POTASSIUM TRANSPORTER"/>
    <property type="match status" value="1"/>
</dbReference>
<keyword evidence="7" id="KW-0406">Ion transport</keyword>
<feature type="transmembrane region" description="Helical" evidence="10">
    <location>
        <begin position="358"/>
        <end position="382"/>
    </location>
</feature>
<organism evidence="13 14">
    <name type="scientific">Glonium stellatum</name>
    <dbReference type="NCBI Taxonomy" id="574774"/>
    <lineage>
        <taxon>Eukaryota</taxon>
        <taxon>Fungi</taxon>
        <taxon>Dikarya</taxon>
        <taxon>Ascomycota</taxon>
        <taxon>Pezizomycotina</taxon>
        <taxon>Dothideomycetes</taxon>
        <taxon>Pleosporomycetidae</taxon>
        <taxon>Gloniales</taxon>
        <taxon>Gloniaceae</taxon>
        <taxon>Glonium</taxon>
    </lineage>
</organism>
<evidence type="ECO:0000256" key="5">
    <source>
        <dbReference type="ARBA" id="ARBA00022958"/>
    </source>
</evidence>
<dbReference type="InterPro" id="IPR053951">
    <property type="entry name" value="K_trans_N"/>
</dbReference>
<evidence type="ECO:0000256" key="10">
    <source>
        <dbReference type="SAM" id="Phobius"/>
    </source>
</evidence>
<feature type="transmembrane region" description="Helical" evidence="10">
    <location>
        <begin position="447"/>
        <end position="465"/>
    </location>
</feature>
<protein>
    <submittedName>
        <fullName evidence="13">Potassium uptake protein</fullName>
    </submittedName>
</protein>
<evidence type="ECO:0000259" key="12">
    <source>
        <dbReference type="Pfam" id="PF22776"/>
    </source>
</evidence>
<evidence type="ECO:0000313" key="14">
    <source>
        <dbReference type="Proteomes" id="UP000250140"/>
    </source>
</evidence>
<dbReference type="Pfam" id="PF02705">
    <property type="entry name" value="K_trans"/>
    <property type="match status" value="1"/>
</dbReference>
<accession>A0A8E2EWI0</accession>
<evidence type="ECO:0000256" key="4">
    <source>
        <dbReference type="ARBA" id="ARBA00022692"/>
    </source>
</evidence>
<evidence type="ECO:0000313" key="13">
    <source>
        <dbReference type="EMBL" id="OCL05978.1"/>
    </source>
</evidence>
<dbReference type="OrthoDB" id="504708at2759"/>
<keyword evidence="5" id="KW-0630">Potassium</keyword>
<feature type="transmembrane region" description="Helical" evidence="10">
    <location>
        <begin position="36"/>
        <end position="57"/>
    </location>
</feature>
<keyword evidence="8 10" id="KW-0472">Membrane</keyword>
<proteinExistence type="predicted"/>
<dbReference type="GO" id="GO:0016020">
    <property type="term" value="C:membrane"/>
    <property type="evidence" value="ECO:0007669"/>
    <property type="project" value="UniProtKB-SubCell"/>
</dbReference>
<keyword evidence="3" id="KW-0633">Potassium transport</keyword>
<name>A0A8E2EWI0_9PEZI</name>
<feature type="transmembrane region" description="Helical" evidence="10">
    <location>
        <begin position="388"/>
        <end position="412"/>
    </location>
</feature>